<dbReference type="EMBL" id="JACGWO010000009">
    <property type="protein sequence ID" value="KAK4420292.1"/>
    <property type="molecule type" value="Genomic_DNA"/>
</dbReference>
<proteinExistence type="predicted"/>
<gene>
    <name evidence="2" type="ORF">Salat_2442300</name>
</gene>
<organism evidence="2 3">
    <name type="scientific">Sesamum alatum</name>
    <dbReference type="NCBI Taxonomy" id="300844"/>
    <lineage>
        <taxon>Eukaryota</taxon>
        <taxon>Viridiplantae</taxon>
        <taxon>Streptophyta</taxon>
        <taxon>Embryophyta</taxon>
        <taxon>Tracheophyta</taxon>
        <taxon>Spermatophyta</taxon>
        <taxon>Magnoliopsida</taxon>
        <taxon>eudicotyledons</taxon>
        <taxon>Gunneridae</taxon>
        <taxon>Pentapetalae</taxon>
        <taxon>asterids</taxon>
        <taxon>lamiids</taxon>
        <taxon>Lamiales</taxon>
        <taxon>Pedaliaceae</taxon>
        <taxon>Sesamum</taxon>
    </lineage>
</organism>
<name>A0AAE1XYK5_9LAMI</name>
<evidence type="ECO:0000313" key="2">
    <source>
        <dbReference type="EMBL" id="KAK4420292.1"/>
    </source>
</evidence>
<dbReference type="Proteomes" id="UP001293254">
    <property type="component" value="Unassembled WGS sequence"/>
</dbReference>
<feature type="compositionally biased region" description="Basic residues" evidence="1">
    <location>
        <begin position="95"/>
        <end position="104"/>
    </location>
</feature>
<evidence type="ECO:0000313" key="3">
    <source>
        <dbReference type="Proteomes" id="UP001293254"/>
    </source>
</evidence>
<keyword evidence="3" id="KW-1185">Reference proteome</keyword>
<reference evidence="2" key="2">
    <citation type="journal article" date="2024" name="Plant">
        <title>Genomic evolution and insights into agronomic trait innovations of Sesamum species.</title>
        <authorList>
            <person name="Miao H."/>
            <person name="Wang L."/>
            <person name="Qu L."/>
            <person name="Liu H."/>
            <person name="Sun Y."/>
            <person name="Le M."/>
            <person name="Wang Q."/>
            <person name="Wei S."/>
            <person name="Zheng Y."/>
            <person name="Lin W."/>
            <person name="Duan Y."/>
            <person name="Cao H."/>
            <person name="Xiong S."/>
            <person name="Wang X."/>
            <person name="Wei L."/>
            <person name="Li C."/>
            <person name="Ma Q."/>
            <person name="Ju M."/>
            <person name="Zhao R."/>
            <person name="Li G."/>
            <person name="Mu C."/>
            <person name="Tian Q."/>
            <person name="Mei H."/>
            <person name="Zhang T."/>
            <person name="Gao T."/>
            <person name="Zhang H."/>
        </authorList>
    </citation>
    <scope>NUCLEOTIDE SEQUENCE</scope>
    <source>
        <strain evidence="2">3651</strain>
    </source>
</reference>
<dbReference type="AlphaFoldDB" id="A0AAE1XYK5"/>
<comment type="caution">
    <text evidence="2">The sequence shown here is derived from an EMBL/GenBank/DDBJ whole genome shotgun (WGS) entry which is preliminary data.</text>
</comment>
<accession>A0AAE1XYK5</accession>
<reference evidence="2" key="1">
    <citation type="submission" date="2020-06" db="EMBL/GenBank/DDBJ databases">
        <authorList>
            <person name="Li T."/>
            <person name="Hu X."/>
            <person name="Zhang T."/>
            <person name="Song X."/>
            <person name="Zhang H."/>
            <person name="Dai N."/>
            <person name="Sheng W."/>
            <person name="Hou X."/>
            <person name="Wei L."/>
        </authorList>
    </citation>
    <scope>NUCLEOTIDE SEQUENCE</scope>
    <source>
        <strain evidence="2">3651</strain>
        <tissue evidence="2">Leaf</tissue>
    </source>
</reference>
<protein>
    <submittedName>
        <fullName evidence="2">Uncharacterized protein</fullName>
    </submittedName>
</protein>
<evidence type="ECO:0000256" key="1">
    <source>
        <dbReference type="SAM" id="MobiDB-lite"/>
    </source>
</evidence>
<sequence>MAVIYSTGVMYFAIANLRRSHTFHGLFVLAIVDSDHRSAGVDDGVAGVGRMDNGETTLFVREIVDFDHGSAGVDDGAAGAGRMDNGETTMIGSSRARRGRVGVG</sequence>
<feature type="region of interest" description="Disordered" evidence="1">
    <location>
        <begin position="77"/>
        <end position="104"/>
    </location>
</feature>